<reference evidence="1 2" key="1">
    <citation type="journal article" date="2019" name="Nat. Ecol. Evol.">
        <title>Megaphylogeny resolves global patterns of mushroom evolution.</title>
        <authorList>
            <person name="Varga T."/>
            <person name="Krizsan K."/>
            <person name="Foldi C."/>
            <person name="Dima B."/>
            <person name="Sanchez-Garcia M."/>
            <person name="Sanchez-Ramirez S."/>
            <person name="Szollosi G.J."/>
            <person name="Szarkandi J.G."/>
            <person name="Papp V."/>
            <person name="Albert L."/>
            <person name="Andreopoulos W."/>
            <person name="Angelini C."/>
            <person name="Antonin V."/>
            <person name="Barry K.W."/>
            <person name="Bougher N.L."/>
            <person name="Buchanan P."/>
            <person name="Buyck B."/>
            <person name="Bense V."/>
            <person name="Catcheside P."/>
            <person name="Chovatia M."/>
            <person name="Cooper J."/>
            <person name="Damon W."/>
            <person name="Desjardin D."/>
            <person name="Finy P."/>
            <person name="Geml J."/>
            <person name="Haridas S."/>
            <person name="Hughes K."/>
            <person name="Justo A."/>
            <person name="Karasinski D."/>
            <person name="Kautmanova I."/>
            <person name="Kiss B."/>
            <person name="Kocsube S."/>
            <person name="Kotiranta H."/>
            <person name="LaButti K.M."/>
            <person name="Lechner B.E."/>
            <person name="Liimatainen K."/>
            <person name="Lipzen A."/>
            <person name="Lukacs Z."/>
            <person name="Mihaltcheva S."/>
            <person name="Morgado L.N."/>
            <person name="Niskanen T."/>
            <person name="Noordeloos M.E."/>
            <person name="Ohm R.A."/>
            <person name="Ortiz-Santana B."/>
            <person name="Ovrebo C."/>
            <person name="Racz N."/>
            <person name="Riley R."/>
            <person name="Savchenko A."/>
            <person name="Shiryaev A."/>
            <person name="Soop K."/>
            <person name="Spirin V."/>
            <person name="Szebenyi C."/>
            <person name="Tomsovsky M."/>
            <person name="Tulloss R.E."/>
            <person name="Uehling J."/>
            <person name="Grigoriev I.V."/>
            <person name="Vagvolgyi C."/>
            <person name="Papp T."/>
            <person name="Martin F.M."/>
            <person name="Miettinen O."/>
            <person name="Hibbett D.S."/>
            <person name="Nagy L.G."/>
        </authorList>
    </citation>
    <scope>NUCLEOTIDE SEQUENCE [LARGE SCALE GENOMIC DNA]</scope>
    <source>
        <strain evidence="1 2">CBS 121175</strain>
    </source>
</reference>
<proteinExistence type="predicted"/>
<evidence type="ECO:0000313" key="1">
    <source>
        <dbReference type="EMBL" id="TFK19885.1"/>
    </source>
</evidence>
<organism evidence="1 2">
    <name type="scientific">Coprinopsis marcescibilis</name>
    <name type="common">Agaric fungus</name>
    <name type="synonym">Psathyrella marcescibilis</name>
    <dbReference type="NCBI Taxonomy" id="230819"/>
    <lineage>
        <taxon>Eukaryota</taxon>
        <taxon>Fungi</taxon>
        <taxon>Dikarya</taxon>
        <taxon>Basidiomycota</taxon>
        <taxon>Agaricomycotina</taxon>
        <taxon>Agaricomycetes</taxon>
        <taxon>Agaricomycetidae</taxon>
        <taxon>Agaricales</taxon>
        <taxon>Agaricineae</taxon>
        <taxon>Psathyrellaceae</taxon>
        <taxon>Coprinopsis</taxon>
    </lineage>
</organism>
<dbReference type="AlphaFoldDB" id="A0A5C3KJ18"/>
<evidence type="ECO:0000313" key="2">
    <source>
        <dbReference type="Proteomes" id="UP000307440"/>
    </source>
</evidence>
<accession>A0A5C3KJ18</accession>
<name>A0A5C3KJ18_COPMA</name>
<sequence>MSKISWTSTPTTPSYIYGLPPSKPTRNSKRKLYEWFVSASEGMELRSVLSVPKLGKFGAKIGVTALTMIEFTFKDKSVGHADLIATLNLVAVEGEFKLSGATYAGDSSKVLPRWVQYAGPVPHDGW</sequence>
<dbReference type="Proteomes" id="UP000307440">
    <property type="component" value="Unassembled WGS sequence"/>
</dbReference>
<gene>
    <name evidence="1" type="ORF">FA15DRAFT_659538</name>
</gene>
<keyword evidence="2" id="KW-1185">Reference proteome</keyword>
<protein>
    <submittedName>
        <fullName evidence="1">Uncharacterized protein</fullName>
    </submittedName>
</protein>
<dbReference type="EMBL" id="ML210321">
    <property type="protein sequence ID" value="TFK19885.1"/>
    <property type="molecule type" value="Genomic_DNA"/>
</dbReference>